<dbReference type="EMBL" id="BTSY01000001">
    <property type="protein sequence ID" value="GMT12023.1"/>
    <property type="molecule type" value="Genomic_DNA"/>
</dbReference>
<name>A0AAV5V0Q9_9BILA</name>
<dbReference type="AlphaFoldDB" id="A0AAV5V0Q9"/>
<dbReference type="PANTHER" id="PTHR23360">
    <property type="entry name" value="G-PROTEIN COUPLED RECEPTORS FAMILY 1 PROFILE DOMAIN-CONTAINING PROTEIN-RELATED"/>
    <property type="match status" value="1"/>
</dbReference>
<dbReference type="Pfam" id="PF10320">
    <property type="entry name" value="7TM_GPCR_Srsx"/>
    <property type="match status" value="1"/>
</dbReference>
<keyword evidence="4 5" id="KW-0472">Membrane</keyword>
<protein>
    <recommendedName>
        <fullName evidence="6">G-protein coupled receptors family 1 profile domain-containing protein</fullName>
    </recommendedName>
</protein>
<evidence type="ECO:0000256" key="4">
    <source>
        <dbReference type="ARBA" id="ARBA00023136"/>
    </source>
</evidence>
<evidence type="ECO:0000256" key="1">
    <source>
        <dbReference type="ARBA" id="ARBA00004370"/>
    </source>
</evidence>
<evidence type="ECO:0000259" key="6">
    <source>
        <dbReference type="PROSITE" id="PS50262"/>
    </source>
</evidence>
<comment type="subcellular location">
    <subcellularLocation>
        <location evidence="1">Membrane</location>
    </subcellularLocation>
</comment>
<dbReference type="Gene3D" id="1.20.1070.10">
    <property type="entry name" value="Rhodopsin 7-helix transmembrane proteins"/>
    <property type="match status" value="1"/>
</dbReference>
<feature type="domain" description="G-protein coupled receptors family 1 profile" evidence="6">
    <location>
        <begin position="1"/>
        <end position="96"/>
    </location>
</feature>
<keyword evidence="8" id="KW-1185">Reference proteome</keyword>
<dbReference type="InterPro" id="IPR017452">
    <property type="entry name" value="GPCR_Rhodpsn_7TM"/>
</dbReference>
<evidence type="ECO:0000256" key="5">
    <source>
        <dbReference type="SAM" id="Phobius"/>
    </source>
</evidence>
<evidence type="ECO:0000313" key="7">
    <source>
        <dbReference type="EMBL" id="GMT12023.1"/>
    </source>
</evidence>
<feature type="non-terminal residue" evidence="7">
    <location>
        <position position="1"/>
    </location>
</feature>
<feature type="transmembrane region" description="Helical" evidence="5">
    <location>
        <begin position="53"/>
        <end position="77"/>
    </location>
</feature>
<dbReference type="InterPro" id="IPR047130">
    <property type="entry name" value="7TM_GPCR_Srsx_nematod"/>
</dbReference>
<dbReference type="SUPFAM" id="SSF81321">
    <property type="entry name" value="Family A G protein-coupled receptor-like"/>
    <property type="match status" value="1"/>
</dbReference>
<dbReference type="PROSITE" id="PS50262">
    <property type="entry name" value="G_PROTEIN_RECEP_F1_2"/>
    <property type="match status" value="1"/>
</dbReference>
<reference evidence="7" key="1">
    <citation type="submission" date="2023-10" db="EMBL/GenBank/DDBJ databases">
        <title>Genome assembly of Pristionchus species.</title>
        <authorList>
            <person name="Yoshida K."/>
            <person name="Sommer R.J."/>
        </authorList>
    </citation>
    <scope>NUCLEOTIDE SEQUENCE</scope>
    <source>
        <strain evidence="7">RS5133</strain>
    </source>
</reference>
<dbReference type="InterPro" id="IPR019424">
    <property type="entry name" value="7TM_GPCR_Srsx"/>
</dbReference>
<organism evidence="7 8">
    <name type="scientific">Pristionchus fissidentatus</name>
    <dbReference type="NCBI Taxonomy" id="1538716"/>
    <lineage>
        <taxon>Eukaryota</taxon>
        <taxon>Metazoa</taxon>
        <taxon>Ecdysozoa</taxon>
        <taxon>Nematoda</taxon>
        <taxon>Chromadorea</taxon>
        <taxon>Rhabditida</taxon>
        <taxon>Rhabditina</taxon>
        <taxon>Diplogasteromorpha</taxon>
        <taxon>Diplogasteroidea</taxon>
        <taxon>Neodiplogasteridae</taxon>
        <taxon>Pristionchus</taxon>
    </lineage>
</organism>
<gene>
    <name evidence="7" type="ORF">PFISCL1PPCAC_3320</name>
</gene>
<keyword evidence="3 5" id="KW-1133">Transmembrane helix</keyword>
<sequence length="96" mass="10718">LKTFQCRSLRSTCNILIGVCALADIFNLVGYLYQLPILLNYSADMDSVTCNMIVFLPVMGVNTGCVCILSIGIDRLFTIVASVKYRSIDKRFYHAV</sequence>
<feature type="non-terminal residue" evidence="7">
    <location>
        <position position="96"/>
    </location>
</feature>
<feature type="transmembrane region" description="Helical" evidence="5">
    <location>
        <begin position="12"/>
        <end position="33"/>
    </location>
</feature>
<comment type="caution">
    <text evidence="7">The sequence shown here is derived from an EMBL/GenBank/DDBJ whole genome shotgun (WGS) entry which is preliminary data.</text>
</comment>
<accession>A0AAV5V0Q9</accession>
<evidence type="ECO:0000256" key="2">
    <source>
        <dbReference type="ARBA" id="ARBA00022692"/>
    </source>
</evidence>
<dbReference type="Proteomes" id="UP001432322">
    <property type="component" value="Unassembled WGS sequence"/>
</dbReference>
<dbReference type="PANTHER" id="PTHR23360:SF5">
    <property type="entry name" value="G-PROTEIN COUPLED RECEPTORS FAMILY 1 PROFILE DOMAIN-CONTAINING PROTEIN"/>
    <property type="match status" value="1"/>
</dbReference>
<proteinExistence type="predicted"/>
<dbReference type="GO" id="GO:0016020">
    <property type="term" value="C:membrane"/>
    <property type="evidence" value="ECO:0007669"/>
    <property type="project" value="UniProtKB-SubCell"/>
</dbReference>
<evidence type="ECO:0000256" key="3">
    <source>
        <dbReference type="ARBA" id="ARBA00022989"/>
    </source>
</evidence>
<keyword evidence="2 5" id="KW-0812">Transmembrane</keyword>
<evidence type="ECO:0000313" key="8">
    <source>
        <dbReference type="Proteomes" id="UP001432322"/>
    </source>
</evidence>